<organism evidence="1 2">
    <name type="scientific">Loigolactobacillus bifermentans DSM 20003</name>
    <dbReference type="NCBI Taxonomy" id="1423726"/>
    <lineage>
        <taxon>Bacteria</taxon>
        <taxon>Bacillati</taxon>
        <taxon>Bacillota</taxon>
        <taxon>Bacilli</taxon>
        <taxon>Lactobacillales</taxon>
        <taxon>Lactobacillaceae</taxon>
        <taxon>Loigolactobacillus</taxon>
    </lineage>
</organism>
<evidence type="ECO:0000313" key="2">
    <source>
        <dbReference type="Proteomes" id="UP000051461"/>
    </source>
</evidence>
<protein>
    <submittedName>
        <fullName evidence="1">Uncharacterized protein</fullName>
    </submittedName>
</protein>
<comment type="caution">
    <text evidence="1">The sequence shown here is derived from an EMBL/GenBank/DDBJ whole genome shotgun (WGS) entry which is preliminary data.</text>
</comment>
<accession>A0A0R1GKF9</accession>
<dbReference type="RefSeq" id="WP_057904983.1">
    <property type="nucleotide sequence ID" value="NZ_AZDA01000091.1"/>
</dbReference>
<evidence type="ECO:0000313" key="1">
    <source>
        <dbReference type="EMBL" id="KRK34541.1"/>
    </source>
</evidence>
<dbReference type="AlphaFoldDB" id="A0A0R1GKF9"/>
<sequence length="359" mass="42278">MNWIKRFITGENNKTQISTSPLEEHKITAEEIDPVRTPLPDADAIQDRVFYGIDISITSIVRILRANNVDDMADILKNMIPIFSWLFFDKQINNIGGKFLNADSDEASPCPAYWHYEWITLNRWPFRSQVRSEFYKAAQDINIYACPDSEFEKVLNTRSHYERIVDELNSLDPDVYRTSNDYRNSDIKLFEFLMIGHQYPHLNYLNERILLRNTLLKVTDFEEAFFTRYHPKQYRDVLSLADYSNIIHVQALKNLDFNIIAGVINKFKDPVMRNDLLEIDSFSTLLLTDLNDTLTSIMKTFDFVDEYAKKLRAAKAEHKKDMERAKIIEHLNEHIKPLDNYRDGFKIENIEYPKDLNNN</sequence>
<reference evidence="1 2" key="1">
    <citation type="journal article" date="2015" name="Genome Announc.">
        <title>Expanding the biotechnology potential of lactobacilli through comparative genomics of 213 strains and associated genera.</title>
        <authorList>
            <person name="Sun Z."/>
            <person name="Harris H.M."/>
            <person name="McCann A."/>
            <person name="Guo C."/>
            <person name="Argimon S."/>
            <person name="Zhang W."/>
            <person name="Yang X."/>
            <person name="Jeffery I.B."/>
            <person name="Cooney J.C."/>
            <person name="Kagawa T.F."/>
            <person name="Liu W."/>
            <person name="Song Y."/>
            <person name="Salvetti E."/>
            <person name="Wrobel A."/>
            <person name="Rasinkangas P."/>
            <person name="Parkhill J."/>
            <person name="Rea M.C."/>
            <person name="O'Sullivan O."/>
            <person name="Ritari J."/>
            <person name="Douillard F.P."/>
            <person name="Paul Ross R."/>
            <person name="Yang R."/>
            <person name="Briner A.E."/>
            <person name="Felis G.E."/>
            <person name="de Vos W.M."/>
            <person name="Barrangou R."/>
            <person name="Klaenhammer T.R."/>
            <person name="Caufield P.W."/>
            <person name="Cui Y."/>
            <person name="Zhang H."/>
            <person name="O'Toole P.W."/>
        </authorList>
    </citation>
    <scope>NUCLEOTIDE SEQUENCE [LARGE SCALE GENOMIC DNA]</scope>
    <source>
        <strain evidence="1 2">DSM 20003</strain>
    </source>
</reference>
<proteinExistence type="predicted"/>
<gene>
    <name evidence="1" type="ORF">FC07_GL000555</name>
</gene>
<dbReference type="PATRIC" id="fig|1423726.3.peg.570"/>
<dbReference type="EMBL" id="AZDA01000091">
    <property type="protein sequence ID" value="KRK34541.1"/>
    <property type="molecule type" value="Genomic_DNA"/>
</dbReference>
<dbReference type="Proteomes" id="UP000051461">
    <property type="component" value="Unassembled WGS sequence"/>
</dbReference>
<keyword evidence="2" id="KW-1185">Reference proteome</keyword>
<name>A0A0R1GKF9_9LACO</name>